<dbReference type="GeneID" id="92042406"/>
<feature type="region of interest" description="Disordered" evidence="1">
    <location>
        <begin position="503"/>
        <end position="524"/>
    </location>
</feature>
<name>A0ABR1X3U6_9PEZI</name>
<evidence type="ECO:0000259" key="3">
    <source>
        <dbReference type="Pfam" id="PF11815"/>
    </source>
</evidence>
<feature type="transmembrane region" description="Helical" evidence="2">
    <location>
        <begin position="6"/>
        <end position="24"/>
    </location>
</feature>
<proteinExistence type="predicted"/>
<feature type="compositionally biased region" description="Basic and acidic residues" evidence="1">
    <location>
        <begin position="508"/>
        <end position="517"/>
    </location>
</feature>
<protein>
    <recommendedName>
        <fullName evidence="3">Triacylglycerol lipase N-terminal domain-containing protein</fullName>
    </recommendedName>
</protein>
<sequence length="567" mass="63652">MATSLFGFVWAVCALFVEVILFWFKKLGGWWRAKNPVDEWLDELRHALDFEQWELAALQLDNIKELNLWRNDPSSRSYDWGLINQRLDTIITAREEADLQAQLDLVQSGLVRNLGNITHPRLFNRSFAGTKYLIEEYIAQVAGSIEDINHSTDLGTQRKLDFLHDTRQAFGRTTLGEGINLSAFEAHSHQEHHTKGKSEVGYGWETAETLIRRIKRFWREGYFLDVKVLEDCVKDNVGDLTFEEAYNRSKRVLNITVATESQGGVPTLLNYITAPNVLIWTAAVASNASTPSLYGSRATTVLCKDVHGNIVPWAPADTFRHWTSASDKDHKSPLSRIAQLFNVNHFIVSQARPYLIPFLESDMHGPSLFTARHKRNQAAGHIIRMVGLEIRHRLRQLDTLRLLPASIRRFLVDEEVPSASMTLVPKVTFGDFFRLLETPTRETLDYWILRGERSVWPAVCALKIRCAVEYEIERSYQRARSLKAGGLRRKASATTAAAMGAESGLLDHNGEDRDPYYHRTTSNQNFRSRNRNAVVGPFVLGGSGSSGVGVGVGVNAGENASGASGSG</sequence>
<dbReference type="Pfam" id="PF11815">
    <property type="entry name" value="DUF3336"/>
    <property type="match status" value="1"/>
</dbReference>
<reference evidence="4 5" key="1">
    <citation type="submission" date="2023-01" db="EMBL/GenBank/DDBJ databases">
        <title>Analysis of 21 Apiospora genomes using comparative genomics revels a genus with tremendous synthesis potential of carbohydrate active enzymes and secondary metabolites.</title>
        <authorList>
            <person name="Sorensen T."/>
        </authorList>
    </citation>
    <scope>NUCLEOTIDE SEQUENCE [LARGE SCALE GENOMIC DNA]</scope>
    <source>
        <strain evidence="4 5">CBS 114990</strain>
    </source>
</reference>
<keyword evidence="2" id="KW-0472">Membrane</keyword>
<keyword evidence="2" id="KW-0812">Transmembrane</keyword>
<evidence type="ECO:0000256" key="2">
    <source>
        <dbReference type="SAM" id="Phobius"/>
    </source>
</evidence>
<dbReference type="EMBL" id="JAQQWN010000004">
    <property type="protein sequence ID" value="KAK8090070.1"/>
    <property type="molecule type" value="Genomic_DNA"/>
</dbReference>
<accession>A0ABR1X3U6</accession>
<dbReference type="CDD" id="cd07229">
    <property type="entry name" value="Pat_TGL3_like"/>
    <property type="match status" value="1"/>
</dbReference>
<comment type="caution">
    <text evidence="4">The sequence shown here is derived from an EMBL/GenBank/DDBJ whole genome shotgun (WGS) entry which is preliminary data.</text>
</comment>
<dbReference type="SUPFAM" id="SSF52151">
    <property type="entry name" value="FabD/lysophospholipase-like"/>
    <property type="match status" value="1"/>
</dbReference>
<dbReference type="Proteomes" id="UP001433268">
    <property type="component" value="Unassembled WGS sequence"/>
</dbReference>
<dbReference type="RefSeq" id="XP_066672964.1">
    <property type="nucleotide sequence ID" value="XM_066809346.1"/>
</dbReference>
<keyword evidence="2" id="KW-1133">Transmembrane helix</keyword>
<evidence type="ECO:0000256" key="1">
    <source>
        <dbReference type="SAM" id="MobiDB-lite"/>
    </source>
</evidence>
<gene>
    <name evidence="4" type="ORF">PG997_005031</name>
</gene>
<dbReference type="InterPro" id="IPR021771">
    <property type="entry name" value="Triacylglycerol_lipase_N"/>
</dbReference>
<dbReference type="PANTHER" id="PTHR14226:SF44">
    <property type="entry name" value="TRIACYLGLYCEROL LIPASE 3"/>
    <property type="match status" value="1"/>
</dbReference>
<evidence type="ECO:0000313" key="5">
    <source>
        <dbReference type="Proteomes" id="UP001433268"/>
    </source>
</evidence>
<dbReference type="InterPro" id="IPR016035">
    <property type="entry name" value="Acyl_Trfase/lysoPLipase"/>
</dbReference>
<organism evidence="4 5">
    <name type="scientific">Apiospora hydei</name>
    <dbReference type="NCBI Taxonomy" id="1337664"/>
    <lineage>
        <taxon>Eukaryota</taxon>
        <taxon>Fungi</taxon>
        <taxon>Dikarya</taxon>
        <taxon>Ascomycota</taxon>
        <taxon>Pezizomycotina</taxon>
        <taxon>Sordariomycetes</taxon>
        <taxon>Xylariomycetidae</taxon>
        <taxon>Amphisphaeriales</taxon>
        <taxon>Apiosporaceae</taxon>
        <taxon>Apiospora</taxon>
    </lineage>
</organism>
<keyword evidence="5" id="KW-1185">Reference proteome</keyword>
<feature type="domain" description="Triacylglycerol lipase N-terminal" evidence="3">
    <location>
        <begin position="32"/>
        <end position="168"/>
    </location>
</feature>
<dbReference type="PANTHER" id="PTHR14226">
    <property type="entry name" value="NEUROPATHY TARGET ESTERASE/SWISS CHEESE D.MELANOGASTER"/>
    <property type="match status" value="1"/>
</dbReference>
<evidence type="ECO:0000313" key="4">
    <source>
        <dbReference type="EMBL" id="KAK8090070.1"/>
    </source>
</evidence>
<dbReference type="InterPro" id="IPR050301">
    <property type="entry name" value="NTE"/>
</dbReference>